<evidence type="ECO:0000256" key="6">
    <source>
        <dbReference type="SAM" id="MobiDB-lite"/>
    </source>
</evidence>
<keyword evidence="2" id="KW-0479">Metal-binding</keyword>
<dbReference type="InterPro" id="IPR039650">
    <property type="entry name" value="HdrA-like"/>
</dbReference>
<keyword evidence="9" id="KW-1185">Reference proteome</keyword>
<keyword evidence="4" id="KW-0408">Iron</keyword>
<proteinExistence type="predicted"/>
<reference evidence="8 9" key="1">
    <citation type="submission" date="2019-02" db="EMBL/GenBank/DDBJ databases">
        <title>Deep-cultivation of Planctomycetes and their phenomic and genomic characterization uncovers novel biology.</title>
        <authorList>
            <person name="Wiegand S."/>
            <person name="Jogler M."/>
            <person name="Boedeker C."/>
            <person name="Pinto D."/>
            <person name="Vollmers J."/>
            <person name="Rivas-Marin E."/>
            <person name="Kohn T."/>
            <person name="Peeters S.H."/>
            <person name="Heuer A."/>
            <person name="Rast P."/>
            <person name="Oberbeckmann S."/>
            <person name="Bunk B."/>
            <person name="Jeske O."/>
            <person name="Meyerdierks A."/>
            <person name="Storesund J.E."/>
            <person name="Kallscheuer N."/>
            <person name="Luecker S."/>
            <person name="Lage O.M."/>
            <person name="Pohl T."/>
            <person name="Merkel B.J."/>
            <person name="Hornburger P."/>
            <person name="Mueller R.-W."/>
            <person name="Bruemmer F."/>
            <person name="Labrenz M."/>
            <person name="Spormann A.M."/>
            <person name="Op Den Camp H."/>
            <person name="Overmann J."/>
            <person name="Amann R."/>
            <person name="Jetten M.S.M."/>
            <person name="Mascher T."/>
            <person name="Medema M.H."/>
            <person name="Devos D.P."/>
            <person name="Kaster A.-K."/>
            <person name="Ovreas L."/>
            <person name="Rohde M."/>
            <person name="Galperin M.Y."/>
            <person name="Jogler C."/>
        </authorList>
    </citation>
    <scope>NUCLEOTIDE SEQUENCE [LARGE SCALE GENOMIC DNA]</scope>
    <source>
        <strain evidence="8 9">Pla111</strain>
    </source>
</reference>
<dbReference type="OrthoDB" id="287984at2"/>
<gene>
    <name evidence="8" type="ORF">Pla111_34390</name>
</gene>
<dbReference type="GO" id="GO:0016491">
    <property type="term" value="F:oxidoreductase activity"/>
    <property type="evidence" value="ECO:0007669"/>
    <property type="project" value="UniProtKB-KW"/>
</dbReference>
<evidence type="ECO:0000256" key="3">
    <source>
        <dbReference type="ARBA" id="ARBA00023002"/>
    </source>
</evidence>
<dbReference type="GO" id="GO:0046872">
    <property type="term" value="F:metal ion binding"/>
    <property type="evidence" value="ECO:0007669"/>
    <property type="project" value="UniProtKB-KW"/>
</dbReference>
<feature type="signal peptide" evidence="7">
    <location>
        <begin position="1"/>
        <end position="22"/>
    </location>
</feature>
<accession>A0A5C5VPR7</accession>
<dbReference type="SUPFAM" id="SSF51905">
    <property type="entry name" value="FAD/NAD(P)-binding domain"/>
    <property type="match status" value="1"/>
</dbReference>
<protein>
    <submittedName>
        <fullName evidence="8">FAD dependent oxidoreductase</fullName>
    </submittedName>
</protein>
<evidence type="ECO:0000313" key="9">
    <source>
        <dbReference type="Proteomes" id="UP000318995"/>
    </source>
</evidence>
<dbReference type="Pfam" id="PF12831">
    <property type="entry name" value="FAD_oxidored"/>
    <property type="match status" value="1"/>
</dbReference>
<keyword evidence="5" id="KW-0411">Iron-sulfur</keyword>
<evidence type="ECO:0000313" key="8">
    <source>
        <dbReference type="EMBL" id="TWT40110.1"/>
    </source>
</evidence>
<keyword evidence="7" id="KW-0732">Signal</keyword>
<dbReference type="PANTHER" id="PTHR43498:SF1">
    <property type="entry name" value="COB--COM HETERODISULFIDE REDUCTASE IRON-SULFUR SUBUNIT A"/>
    <property type="match status" value="1"/>
</dbReference>
<organism evidence="8 9">
    <name type="scientific">Botrimarina hoheduenensis</name>
    <dbReference type="NCBI Taxonomy" id="2528000"/>
    <lineage>
        <taxon>Bacteria</taxon>
        <taxon>Pseudomonadati</taxon>
        <taxon>Planctomycetota</taxon>
        <taxon>Planctomycetia</taxon>
        <taxon>Pirellulales</taxon>
        <taxon>Lacipirellulaceae</taxon>
        <taxon>Botrimarina</taxon>
    </lineage>
</organism>
<evidence type="ECO:0000256" key="4">
    <source>
        <dbReference type="ARBA" id="ARBA00023004"/>
    </source>
</evidence>
<dbReference type="GO" id="GO:0051539">
    <property type="term" value="F:4 iron, 4 sulfur cluster binding"/>
    <property type="evidence" value="ECO:0007669"/>
    <property type="project" value="UniProtKB-KW"/>
</dbReference>
<dbReference type="EMBL" id="SJPH01000014">
    <property type="protein sequence ID" value="TWT40110.1"/>
    <property type="molecule type" value="Genomic_DNA"/>
</dbReference>
<feature type="chain" id="PRO_5022757091" evidence="7">
    <location>
        <begin position="23"/>
        <end position="570"/>
    </location>
</feature>
<evidence type="ECO:0000256" key="7">
    <source>
        <dbReference type="SAM" id="SignalP"/>
    </source>
</evidence>
<name>A0A5C5VPR7_9BACT</name>
<dbReference type="Proteomes" id="UP000318995">
    <property type="component" value="Unassembled WGS sequence"/>
</dbReference>
<feature type="region of interest" description="Disordered" evidence="6">
    <location>
        <begin position="551"/>
        <end position="570"/>
    </location>
</feature>
<evidence type="ECO:0000256" key="5">
    <source>
        <dbReference type="ARBA" id="ARBA00023014"/>
    </source>
</evidence>
<dbReference type="InterPro" id="IPR036188">
    <property type="entry name" value="FAD/NAD-bd_sf"/>
</dbReference>
<dbReference type="PANTHER" id="PTHR43498">
    <property type="entry name" value="FERREDOXIN:COB-COM HETERODISULFIDE REDUCTASE SUBUNIT A"/>
    <property type="match status" value="1"/>
</dbReference>
<evidence type="ECO:0000256" key="1">
    <source>
        <dbReference type="ARBA" id="ARBA00022485"/>
    </source>
</evidence>
<keyword evidence="3" id="KW-0560">Oxidoreductase</keyword>
<dbReference type="Gene3D" id="3.50.50.60">
    <property type="entry name" value="FAD/NAD(P)-binding domain"/>
    <property type="match status" value="1"/>
</dbReference>
<keyword evidence="1" id="KW-0004">4Fe-4S</keyword>
<comment type="caution">
    <text evidence="8">The sequence shown here is derived from an EMBL/GenBank/DDBJ whole genome shotgun (WGS) entry which is preliminary data.</text>
</comment>
<evidence type="ECO:0000256" key="2">
    <source>
        <dbReference type="ARBA" id="ARBA00022723"/>
    </source>
</evidence>
<dbReference type="RefSeq" id="WP_146575627.1">
    <property type="nucleotide sequence ID" value="NZ_SJPH01000014.1"/>
</dbReference>
<sequence length="570" mass="63241" precursor="true">MAIHAKTFLLLALSNAIGVASAREIACDIVIYGGTSAGVAAAVQAKRMGKSVALVCPERRLGGMSSAGLGFTDAGSVAVIGGISREFYHRVWQHYQSDPAWRWQQRDEFQNRGQGVVAVDDKTETMWVFEPHVAANVFEALVRENGVEVYRDEWLDRNRGVSRSDGRIASMTTLSGTRYTGGMFIDASYEGDLVAAADVSYHVGREGNDAYGELHNGVQRDALHHPHNFAELGQPIDPYVTPGDPSSGLLPRISSDPPGVNGEGDRRIQAYCYRLCLTDHPDNRLPIERPNRYDARQYELLLRVFDTGWREFFAKYDPIPNRKTDVNNHGPFSMDNIGFNYDYPEASYERRAEILSEHRAYQQGLLYFLSHDERVPEEVRSRAAEWGLAKDEFQEQGGWSPQLYIREARRMVGSEVMTEHNVTGKRPVKAPVGMGSYTLDSHNAQRYVDESGYVQNEGDIGVRVPPYEIAYGALIPREDECENLLVPVCLSASHIAYGSIRMEPVFMVLGQSAATAAVLSIDSGRSVQEVDYDQLRARLIADGQILSASKTVTHSPSTARMPPSSAELAK</sequence>
<dbReference type="AlphaFoldDB" id="A0A5C5VPR7"/>